<keyword evidence="3" id="KW-1185">Reference proteome</keyword>
<sequence>MADEPPLHNKILLARLNNLKESTISLRPSTTTSIATAPSNVEDTPEDLIARFQKIQGRSVTGSDDRVSAEAVAKDEDEDHGPPSPTIEELLAELGPEDQWNVDSTEIEEANELLAEAKRVLPDEEVRAQELNGADSTTEPKESLEEPAASHTNEQDEEAEAATSLQRILDEVELERQQEPAPPASPPPPPHPKTTTPALPSAPPDSFASLVFPSTPDTSLPSLDLPSTPTTAPSTRKPNPKSKAEGFTDEQIDSWCIICCANAAVKCFGCDGDLYCWGCWREGHIGADVGLEEKNHVWERVKGKRKR</sequence>
<gene>
    <name evidence="2" type="ORF">OEA41_008541</name>
</gene>
<evidence type="ECO:0000313" key="2">
    <source>
        <dbReference type="EMBL" id="KAK3177212.1"/>
    </source>
</evidence>
<accession>A0AAD9ZFB3</accession>
<reference evidence="2" key="1">
    <citation type="submission" date="2022-11" db="EMBL/GenBank/DDBJ databases">
        <title>Chromosomal genome sequence assembly and mating type (MAT) locus characterization of the leprose asexual lichenized fungus Lepraria neglecta (Nyl.) Erichsen.</title>
        <authorList>
            <person name="Allen J.L."/>
            <person name="Pfeffer B."/>
        </authorList>
    </citation>
    <scope>NUCLEOTIDE SEQUENCE</scope>
    <source>
        <strain evidence="2">Allen 5258</strain>
    </source>
</reference>
<feature type="compositionally biased region" description="Polar residues" evidence="1">
    <location>
        <begin position="215"/>
        <end position="237"/>
    </location>
</feature>
<comment type="caution">
    <text evidence="2">The sequence shown here is derived from an EMBL/GenBank/DDBJ whole genome shotgun (WGS) entry which is preliminary data.</text>
</comment>
<proteinExistence type="predicted"/>
<feature type="region of interest" description="Disordered" evidence="1">
    <location>
        <begin position="55"/>
        <end position="88"/>
    </location>
</feature>
<name>A0AAD9ZFB3_9LECA</name>
<evidence type="ECO:0000256" key="1">
    <source>
        <dbReference type="SAM" id="MobiDB-lite"/>
    </source>
</evidence>
<dbReference type="Proteomes" id="UP001276659">
    <property type="component" value="Unassembled WGS sequence"/>
</dbReference>
<dbReference type="EMBL" id="JASNWA010000004">
    <property type="protein sequence ID" value="KAK3177212.1"/>
    <property type="molecule type" value="Genomic_DNA"/>
</dbReference>
<dbReference type="CDD" id="cd19817">
    <property type="entry name" value="Bbox1_ANCHR-like"/>
    <property type="match status" value="1"/>
</dbReference>
<dbReference type="SUPFAM" id="SSF57845">
    <property type="entry name" value="B-box zinc-binding domain"/>
    <property type="match status" value="1"/>
</dbReference>
<organism evidence="2 3">
    <name type="scientific">Lepraria neglecta</name>
    <dbReference type="NCBI Taxonomy" id="209136"/>
    <lineage>
        <taxon>Eukaryota</taxon>
        <taxon>Fungi</taxon>
        <taxon>Dikarya</taxon>
        <taxon>Ascomycota</taxon>
        <taxon>Pezizomycotina</taxon>
        <taxon>Lecanoromycetes</taxon>
        <taxon>OSLEUM clade</taxon>
        <taxon>Lecanoromycetidae</taxon>
        <taxon>Lecanorales</taxon>
        <taxon>Lecanorineae</taxon>
        <taxon>Stereocaulaceae</taxon>
        <taxon>Lepraria</taxon>
    </lineage>
</organism>
<feature type="compositionally biased region" description="Pro residues" evidence="1">
    <location>
        <begin position="180"/>
        <end position="192"/>
    </location>
</feature>
<feature type="region of interest" description="Disordered" evidence="1">
    <location>
        <begin position="121"/>
        <end position="246"/>
    </location>
</feature>
<feature type="compositionally biased region" description="Basic and acidic residues" evidence="1">
    <location>
        <begin position="168"/>
        <end position="178"/>
    </location>
</feature>
<evidence type="ECO:0008006" key="4">
    <source>
        <dbReference type="Google" id="ProtNLM"/>
    </source>
</evidence>
<feature type="compositionally biased region" description="Basic and acidic residues" evidence="1">
    <location>
        <begin position="63"/>
        <end position="74"/>
    </location>
</feature>
<dbReference type="PANTHER" id="PTHR46603">
    <property type="entry name" value="ABSCISSION/NOCUT CHECKPOINT REGULATOR"/>
    <property type="match status" value="1"/>
</dbReference>
<evidence type="ECO:0000313" key="3">
    <source>
        <dbReference type="Proteomes" id="UP001276659"/>
    </source>
</evidence>
<dbReference type="InterPro" id="IPR044553">
    <property type="entry name" value="Bbox1_ANCHR"/>
</dbReference>
<dbReference type="PANTHER" id="PTHR46603:SF1">
    <property type="entry name" value="ABSCISSION_NOCUT CHECKPOINT REGULATOR"/>
    <property type="match status" value="1"/>
</dbReference>
<dbReference type="AlphaFoldDB" id="A0AAD9ZFB3"/>
<dbReference type="Pfam" id="PF22586">
    <property type="entry name" value="ANCHR-like_BBOX"/>
    <property type="match status" value="1"/>
</dbReference>
<protein>
    <recommendedName>
        <fullName evidence="4">Abscission/NoCut checkpoint regulator</fullName>
    </recommendedName>
</protein>